<dbReference type="EMBL" id="JAGJWX010000002">
    <property type="protein sequence ID" value="MBP2856191.1"/>
    <property type="molecule type" value="Genomic_DNA"/>
</dbReference>
<evidence type="ECO:0000313" key="2">
    <source>
        <dbReference type="EMBL" id="MBP2856191.1"/>
    </source>
</evidence>
<evidence type="ECO:0000313" key="3">
    <source>
        <dbReference type="Proteomes" id="UP000810130"/>
    </source>
</evidence>
<organism evidence="2 3">
    <name type="scientific">Dickeya oryzae</name>
    <dbReference type="NCBI Taxonomy" id="1240404"/>
    <lineage>
        <taxon>Bacteria</taxon>
        <taxon>Pseudomonadati</taxon>
        <taxon>Pseudomonadota</taxon>
        <taxon>Gammaproteobacteria</taxon>
        <taxon>Enterobacterales</taxon>
        <taxon>Pectobacteriaceae</taxon>
        <taxon>Dickeya</taxon>
    </lineage>
</organism>
<dbReference type="InterPro" id="IPR030392">
    <property type="entry name" value="S74_ICA"/>
</dbReference>
<name>A0ABS5B6W4_9GAMM</name>
<proteinExistence type="predicted"/>
<dbReference type="Pfam" id="PF13884">
    <property type="entry name" value="Peptidase_S74"/>
    <property type="match status" value="1"/>
</dbReference>
<feature type="domain" description="Peptidase S74" evidence="1">
    <location>
        <begin position="380"/>
        <end position="476"/>
    </location>
</feature>
<keyword evidence="3" id="KW-1185">Reference proteome</keyword>
<reference evidence="2 3" key="1">
    <citation type="submission" date="2021-04" db="EMBL/GenBank/DDBJ databases">
        <title>Genomic and host-range diversity within the Dickeya zeae complex, identification of D. zeae and D. oryzae members, proposal of two novel subspecies D. zeae subsp. zeae subsp. nov. and D. zeae subsp. dombae subsp. nov.</title>
        <authorList>
            <person name="Van Gijsegem F."/>
            <person name="Hugouvieux-Cotte-Pattat N."/>
        </authorList>
    </citation>
    <scope>NUCLEOTIDE SEQUENCE [LARGE SCALE GENOMIC DNA]</scope>
    <source>
        <strain evidence="2 3">FVG03</strain>
    </source>
</reference>
<sequence length="485" mass="49760">MNGTLSLTNNSKIVNGSGTSLTTDISSGDFIVTTIGGVTYTLPVDTVNSETQLTLIRAYDGPNTAGAAWSAVPRNAMASITAQLAADTANVMRGFVYDKNNWQQVFSASGTITVTLPDGSQYTGPSWPRVINALSTLDIETLIATADRVNADASRVAADTATATTAANTALAAESAASAASSTTAAAASSAVSAASRAEAAAANAEHFAGTIDTSNFARKGVNSDITSLTGLTTALSVAQGGTGATTAAAARSALGLGTAATMNTGTTSGTVAAGDDARLSTIDGKSGGTISGKILSNTTDWAIEKPSSTMTTANGEAYNGVWIAHGHQHIDAIIYGQYFTDTGGTTGYRLVHTRSDLGARVWFFRHDGSAVGLNWISTSDGRLKDNKEGIDNAISKIRTLTGMRYDIQGSRRAGLIAQDVEKVLPEAVVNTGAATASDGTTIENSLALDYNAVVALLVNAVKEQNDVIEKITARIELLEGVKTQ</sequence>
<dbReference type="Proteomes" id="UP000810130">
    <property type="component" value="Unassembled WGS sequence"/>
</dbReference>
<dbReference type="RefSeq" id="WP_210174049.1">
    <property type="nucleotide sequence ID" value="NZ_JAGJWX010000002.1"/>
</dbReference>
<comment type="caution">
    <text evidence="2">The sequence shown here is derived from an EMBL/GenBank/DDBJ whole genome shotgun (WGS) entry which is preliminary data.</text>
</comment>
<evidence type="ECO:0000259" key="1">
    <source>
        <dbReference type="PROSITE" id="PS51688"/>
    </source>
</evidence>
<protein>
    <submittedName>
        <fullName evidence="2">Tail fiber domain-containing protein</fullName>
    </submittedName>
</protein>
<accession>A0ABS5B6W4</accession>
<gene>
    <name evidence="2" type="ORF">J8657_01085</name>
</gene>
<dbReference type="PROSITE" id="PS51688">
    <property type="entry name" value="ICA"/>
    <property type="match status" value="1"/>
</dbReference>